<evidence type="ECO:0000256" key="3">
    <source>
        <dbReference type="ARBA" id="ARBA00023125"/>
    </source>
</evidence>
<dbReference type="EMBL" id="VLTJ01000029">
    <property type="protein sequence ID" value="TSH93115.1"/>
    <property type="molecule type" value="Genomic_DNA"/>
</dbReference>
<dbReference type="InterPro" id="IPR050950">
    <property type="entry name" value="HTH-type_LysR_regulators"/>
</dbReference>
<protein>
    <submittedName>
        <fullName evidence="6">LysR family transcriptional regulator</fullName>
    </submittedName>
</protein>
<dbReference type="InterPro" id="IPR000847">
    <property type="entry name" value="LysR_HTH_N"/>
</dbReference>
<dbReference type="OrthoDB" id="8594260at2"/>
<dbReference type="Proteomes" id="UP000318405">
    <property type="component" value="Unassembled WGS sequence"/>
</dbReference>
<comment type="caution">
    <text evidence="6">The sequence shown here is derived from an EMBL/GenBank/DDBJ whole genome shotgun (WGS) entry which is preliminary data.</text>
</comment>
<name>A0A556AJT1_9BURK</name>
<dbReference type="InterPro" id="IPR036390">
    <property type="entry name" value="WH_DNA-bd_sf"/>
</dbReference>
<evidence type="ECO:0000313" key="7">
    <source>
        <dbReference type="Proteomes" id="UP000318405"/>
    </source>
</evidence>
<keyword evidence="7" id="KW-1185">Reference proteome</keyword>
<reference evidence="6 7" key="1">
    <citation type="submission" date="2019-07" db="EMBL/GenBank/DDBJ databases">
        <title>Qingshengfaniella alkalisoli gen. nov., sp. nov., isolated from saline soil.</title>
        <authorList>
            <person name="Xu L."/>
            <person name="Huang X.-X."/>
            <person name="Sun J.-Q."/>
        </authorList>
    </citation>
    <scope>NUCLEOTIDE SEQUENCE [LARGE SCALE GENOMIC DNA]</scope>
    <source>
        <strain evidence="6 7">DSM 27279</strain>
    </source>
</reference>
<dbReference type="Gene3D" id="3.40.190.290">
    <property type="match status" value="1"/>
</dbReference>
<dbReference type="GO" id="GO:0003677">
    <property type="term" value="F:DNA binding"/>
    <property type="evidence" value="ECO:0007669"/>
    <property type="project" value="UniProtKB-KW"/>
</dbReference>
<evidence type="ECO:0000256" key="4">
    <source>
        <dbReference type="ARBA" id="ARBA00023163"/>
    </source>
</evidence>
<dbReference type="SUPFAM" id="SSF53850">
    <property type="entry name" value="Periplasmic binding protein-like II"/>
    <property type="match status" value="1"/>
</dbReference>
<dbReference type="SUPFAM" id="SSF46785">
    <property type="entry name" value="Winged helix' DNA-binding domain"/>
    <property type="match status" value="1"/>
</dbReference>
<dbReference type="AlphaFoldDB" id="A0A556AJT1"/>
<dbReference type="Gene3D" id="1.10.10.10">
    <property type="entry name" value="Winged helix-like DNA-binding domain superfamily/Winged helix DNA-binding domain"/>
    <property type="match status" value="1"/>
</dbReference>
<evidence type="ECO:0000259" key="5">
    <source>
        <dbReference type="PROSITE" id="PS50931"/>
    </source>
</evidence>
<keyword evidence="4" id="KW-0804">Transcription</keyword>
<proteinExistence type="inferred from homology"/>
<evidence type="ECO:0000313" key="6">
    <source>
        <dbReference type="EMBL" id="TSH93115.1"/>
    </source>
</evidence>
<feature type="domain" description="HTH lysR-type" evidence="5">
    <location>
        <begin position="12"/>
        <end position="62"/>
    </location>
</feature>
<accession>A0A556AJT1</accession>
<dbReference type="PANTHER" id="PTHR30419:SF8">
    <property type="entry name" value="NITROGEN ASSIMILATION TRANSCRIPTIONAL ACTIVATOR-RELATED"/>
    <property type="match status" value="1"/>
</dbReference>
<evidence type="ECO:0000256" key="1">
    <source>
        <dbReference type="ARBA" id="ARBA00009437"/>
    </source>
</evidence>
<keyword evidence="2" id="KW-0805">Transcription regulation</keyword>
<organism evidence="6 7">
    <name type="scientific">Verticiella sediminum</name>
    <dbReference type="NCBI Taxonomy" id="1247510"/>
    <lineage>
        <taxon>Bacteria</taxon>
        <taxon>Pseudomonadati</taxon>
        <taxon>Pseudomonadota</taxon>
        <taxon>Betaproteobacteria</taxon>
        <taxon>Burkholderiales</taxon>
        <taxon>Alcaligenaceae</taxon>
        <taxon>Verticiella</taxon>
    </lineage>
</organism>
<dbReference type="GO" id="GO:0003700">
    <property type="term" value="F:DNA-binding transcription factor activity"/>
    <property type="evidence" value="ECO:0007669"/>
    <property type="project" value="InterPro"/>
</dbReference>
<dbReference type="GO" id="GO:0005829">
    <property type="term" value="C:cytosol"/>
    <property type="evidence" value="ECO:0007669"/>
    <property type="project" value="TreeGrafter"/>
</dbReference>
<evidence type="ECO:0000256" key="2">
    <source>
        <dbReference type="ARBA" id="ARBA00023015"/>
    </source>
</evidence>
<sequence>MDDVLDRKRALYLQQIIETGSVRAAAELLGVDASVVSRAVARLEQDIGATLLERSGRGVVPTDAGRLVAVFARRQQDLDDTFFAEINDLRNASRGHVQLVLGEGFVDLVMAPVLKPFVDEHPEITCALHVCGTDEAVRWIVEDKAHVGFTFHPPDDVRLRSHYSRLSSFRAHVRKDHPLARKRRALRLVDLLPYRGATLDESFGVRKLIAAAELEENVSLPAVLQTNSFKVLWEFAAQGMGYILAPRSLPLKGAQLRQLVSLPLASPLLNRSRIHVLTRAGRHLPPAAAQFLRHVVQAMPHV</sequence>
<gene>
    <name evidence="6" type="ORF">FOZ76_15600</name>
</gene>
<dbReference type="InterPro" id="IPR036388">
    <property type="entry name" value="WH-like_DNA-bd_sf"/>
</dbReference>
<dbReference type="Pfam" id="PF03466">
    <property type="entry name" value="LysR_substrate"/>
    <property type="match status" value="1"/>
</dbReference>
<dbReference type="RefSeq" id="WP_143949481.1">
    <property type="nucleotide sequence ID" value="NZ_BAABMB010000001.1"/>
</dbReference>
<dbReference type="Pfam" id="PF00126">
    <property type="entry name" value="HTH_1"/>
    <property type="match status" value="1"/>
</dbReference>
<keyword evidence="3" id="KW-0238">DNA-binding</keyword>
<dbReference type="PANTHER" id="PTHR30419">
    <property type="entry name" value="HTH-TYPE TRANSCRIPTIONAL REGULATOR YBHD"/>
    <property type="match status" value="1"/>
</dbReference>
<dbReference type="PROSITE" id="PS50931">
    <property type="entry name" value="HTH_LYSR"/>
    <property type="match status" value="1"/>
</dbReference>
<dbReference type="InterPro" id="IPR005119">
    <property type="entry name" value="LysR_subst-bd"/>
</dbReference>
<comment type="similarity">
    <text evidence="1">Belongs to the LysR transcriptional regulatory family.</text>
</comment>